<evidence type="ECO:0000256" key="6">
    <source>
        <dbReference type="ARBA" id="ARBA00039970"/>
    </source>
</evidence>
<feature type="domain" description="PhoH-like protein" evidence="7">
    <location>
        <begin position="111"/>
        <end position="313"/>
    </location>
</feature>
<proteinExistence type="inferred from homology"/>
<comment type="caution">
    <text evidence="8">The sequence shown here is derived from an EMBL/GenBank/DDBJ whole genome shotgun (WGS) entry which is preliminary data.</text>
</comment>
<dbReference type="eggNOG" id="COG1702">
    <property type="taxonomic scope" value="Bacteria"/>
</dbReference>
<dbReference type="InterPro" id="IPR051451">
    <property type="entry name" value="PhoH2-like"/>
</dbReference>
<evidence type="ECO:0000256" key="3">
    <source>
        <dbReference type="ARBA" id="ARBA00022490"/>
    </source>
</evidence>
<organism evidence="8 9">
    <name type="scientific">Selenomonas flueggei ATCC 43531</name>
    <dbReference type="NCBI Taxonomy" id="638302"/>
    <lineage>
        <taxon>Bacteria</taxon>
        <taxon>Bacillati</taxon>
        <taxon>Bacillota</taxon>
        <taxon>Negativicutes</taxon>
        <taxon>Selenomonadales</taxon>
        <taxon>Selenomonadaceae</taxon>
        <taxon>Selenomonas</taxon>
    </lineage>
</organism>
<dbReference type="EMBL" id="ACLA01000020">
    <property type="protein sequence ID" value="EEQ48380.1"/>
    <property type="molecule type" value="Genomic_DNA"/>
</dbReference>
<protein>
    <recommendedName>
        <fullName evidence="6">PhoH-like protein</fullName>
    </recommendedName>
</protein>
<keyword evidence="5" id="KW-0067">ATP-binding</keyword>
<gene>
    <name evidence="8" type="ORF">HMPREF0908_1360</name>
</gene>
<dbReference type="HOGENOM" id="CLU_051654_0_0_9"/>
<comment type="subcellular location">
    <subcellularLocation>
        <location evidence="1">Cytoplasm</location>
    </subcellularLocation>
</comment>
<name>C4V4B6_9FIRM</name>
<comment type="similarity">
    <text evidence="2">Belongs to the PhoH family.</text>
</comment>
<dbReference type="PANTHER" id="PTHR30473">
    <property type="entry name" value="PROTEIN PHOH"/>
    <property type="match status" value="1"/>
</dbReference>
<sequence>MTETTDIIEFKDQQEAYAILGERDAFLQIMQEDCSCRMVSRGNSIAVTGTAADVSAVRTLIRELLFCHRQGVRLTTHEVHYGARLVYTERVEELHGLFSEVLLVTAKGREVRAKTIGQRDYLGTIRKHAVTLGVGPAGTGKTYLAVVMAVAALRNREVSRIILTRPAVEAGEHLGFLPGDLTEKINPYLRPLYDALQDILGAEGYQKMMSRQLIEVAPLAYMRGRTLDDAFVILDEAQNTTSAQMKMFLTRLGFGSRMVVTGDLEQVDLPRGTTSGLRQACRILRGVKGVGIVCLEPVDIIRHEVVTRIVEAYGAWEKKREKQDGDRDRKRAGHS</sequence>
<dbReference type="Gene3D" id="3.40.50.300">
    <property type="entry name" value="P-loop containing nucleotide triphosphate hydrolases"/>
    <property type="match status" value="1"/>
</dbReference>
<keyword evidence="4" id="KW-0547">Nucleotide-binding</keyword>
<dbReference type="Pfam" id="PF02562">
    <property type="entry name" value="PhoH"/>
    <property type="match status" value="1"/>
</dbReference>
<dbReference type="InterPro" id="IPR003714">
    <property type="entry name" value="PhoH"/>
</dbReference>
<dbReference type="GO" id="GO:0005524">
    <property type="term" value="F:ATP binding"/>
    <property type="evidence" value="ECO:0007669"/>
    <property type="project" value="UniProtKB-KW"/>
</dbReference>
<accession>C4V4B6</accession>
<dbReference type="AlphaFoldDB" id="C4V4B6"/>
<evidence type="ECO:0000313" key="8">
    <source>
        <dbReference type="EMBL" id="EEQ48380.1"/>
    </source>
</evidence>
<dbReference type="PANTHER" id="PTHR30473:SF1">
    <property type="entry name" value="PHOH-LIKE PROTEIN"/>
    <property type="match status" value="1"/>
</dbReference>
<dbReference type="InterPro" id="IPR027417">
    <property type="entry name" value="P-loop_NTPase"/>
</dbReference>
<dbReference type="STRING" id="638302.HMPREF0908_1360"/>
<dbReference type="GO" id="GO:0005829">
    <property type="term" value="C:cytosol"/>
    <property type="evidence" value="ECO:0007669"/>
    <property type="project" value="TreeGrafter"/>
</dbReference>
<dbReference type="SUPFAM" id="SSF52540">
    <property type="entry name" value="P-loop containing nucleoside triphosphate hydrolases"/>
    <property type="match status" value="1"/>
</dbReference>
<evidence type="ECO:0000256" key="1">
    <source>
        <dbReference type="ARBA" id="ARBA00004496"/>
    </source>
</evidence>
<keyword evidence="9" id="KW-1185">Reference proteome</keyword>
<evidence type="ECO:0000256" key="2">
    <source>
        <dbReference type="ARBA" id="ARBA00010393"/>
    </source>
</evidence>
<dbReference type="FunFam" id="3.40.50.300:FF:000013">
    <property type="entry name" value="PhoH family ATPase"/>
    <property type="match status" value="1"/>
</dbReference>
<keyword evidence="3" id="KW-0963">Cytoplasm</keyword>
<evidence type="ECO:0000256" key="5">
    <source>
        <dbReference type="ARBA" id="ARBA00022840"/>
    </source>
</evidence>
<dbReference type="Proteomes" id="UP000005309">
    <property type="component" value="Unassembled WGS sequence"/>
</dbReference>
<dbReference type="OrthoDB" id="9773137at2"/>
<dbReference type="RefSeq" id="WP_006690094.1">
    <property type="nucleotide sequence ID" value="NZ_GG694006.1"/>
</dbReference>
<evidence type="ECO:0000256" key="4">
    <source>
        <dbReference type="ARBA" id="ARBA00022741"/>
    </source>
</evidence>
<evidence type="ECO:0000313" key="9">
    <source>
        <dbReference type="Proteomes" id="UP000005309"/>
    </source>
</evidence>
<reference evidence="8 9" key="1">
    <citation type="submission" date="2009-04" db="EMBL/GenBank/DDBJ databases">
        <authorList>
            <person name="Qin X."/>
            <person name="Bachman B."/>
            <person name="Battles P."/>
            <person name="Bell A."/>
            <person name="Bess C."/>
            <person name="Bickham C."/>
            <person name="Chaboub L."/>
            <person name="Chen D."/>
            <person name="Coyle M."/>
            <person name="Deiros D.R."/>
            <person name="Dinh H."/>
            <person name="Forbes L."/>
            <person name="Fowler G."/>
            <person name="Francisco L."/>
            <person name="Fu Q."/>
            <person name="Gubbala S."/>
            <person name="Hale W."/>
            <person name="Han Y."/>
            <person name="Hemphill L."/>
            <person name="Highlander S.K."/>
            <person name="Hirani K."/>
            <person name="Hogues M."/>
            <person name="Jackson L."/>
            <person name="Jakkamsetti A."/>
            <person name="Javaid M."/>
            <person name="Jiang H."/>
            <person name="Korchina V."/>
            <person name="Kovar C."/>
            <person name="Lara F."/>
            <person name="Lee S."/>
            <person name="Mata R."/>
            <person name="Mathew T."/>
            <person name="Moen C."/>
            <person name="Morales K."/>
            <person name="Munidasa M."/>
            <person name="Nazareth L."/>
            <person name="Ngo R."/>
            <person name="Nguyen L."/>
            <person name="Okwuonu G."/>
            <person name="Ongeri F."/>
            <person name="Patil S."/>
            <person name="Petrosino J."/>
            <person name="Pham C."/>
            <person name="Pham P."/>
            <person name="Pu L.-L."/>
            <person name="Puazo M."/>
            <person name="Raj R."/>
            <person name="Reid J."/>
            <person name="Rouhana J."/>
            <person name="Saada N."/>
            <person name="Shang Y."/>
            <person name="Simmons D."/>
            <person name="Thornton R."/>
            <person name="Warren J."/>
            <person name="Weissenberger G."/>
            <person name="Zhang J."/>
            <person name="Zhang L."/>
            <person name="Zhou C."/>
            <person name="Zhu D."/>
            <person name="Muzny D."/>
            <person name="Worley K."/>
            <person name="Gibbs R."/>
        </authorList>
    </citation>
    <scope>NUCLEOTIDE SEQUENCE [LARGE SCALE GENOMIC DNA]</scope>
    <source>
        <strain evidence="8 9">ATCC 43531</strain>
    </source>
</reference>
<evidence type="ECO:0000259" key="7">
    <source>
        <dbReference type="Pfam" id="PF02562"/>
    </source>
</evidence>